<reference evidence="2" key="1">
    <citation type="submission" date="2022-12" db="EMBL/GenBank/DDBJ databases">
        <authorList>
            <person name="Petersen C."/>
        </authorList>
    </citation>
    <scope>NUCLEOTIDE SEQUENCE</scope>
    <source>
        <strain evidence="2">IBT 3081</strain>
    </source>
</reference>
<feature type="compositionally biased region" description="Low complexity" evidence="1">
    <location>
        <begin position="39"/>
        <end position="50"/>
    </location>
</feature>
<name>A0A9W9VIG5_9EURO</name>
<reference evidence="2" key="2">
    <citation type="journal article" date="2023" name="IMA Fungus">
        <title>Comparative genomic study of the Penicillium genus elucidates a diverse pangenome and 15 lateral gene transfer events.</title>
        <authorList>
            <person name="Petersen C."/>
            <person name="Sorensen T."/>
            <person name="Nielsen M.R."/>
            <person name="Sondergaard T.E."/>
            <person name="Sorensen J.L."/>
            <person name="Fitzpatrick D.A."/>
            <person name="Frisvad J.C."/>
            <person name="Nielsen K.L."/>
        </authorList>
    </citation>
    <scope>NUCLEOTIDE SEQUENCE</scope>
    <source>
        <strain evidence="2">IBT 3081</strain>
    </source>
</reference>
<accession>A0A9W9VIG5</accession>
<comment type="caution">
    <text evidence="2">The sequence shown here is derived from an EMBL/GenBank/DDBJ whole genome shotgun (WGS) entry which is preliminary data.</text>
</comment>
<feature type="compositionally biased region" description="Pro residues" evidence="1">
    <location>
        <begin position="66"/>
        <end position="80"/>
    </location>
</feature>
<dbReference type="Proteomes" id="UP001147752">
    <property type="component" value="Unassembled WGS sequence"/>
</dbReference>
<protein>
    <submittedName>
        <fullName evidence="2">Uncharacterized protein</fullName>
    </submittedName>
</protein>
<organism evidence="2 3">
    <name type="scientific">Penicillium concentricum</name>
    <dbReference type="NCBI Taxonomy" id="293559"/>
    <lineage>
        <taxon>Eukaryota</taxon>
        <taxon>Fungi</taxon>
        <taxon>Dikarya</taxon>
        <taxon>Ascomycota</taxon>
        <taxon>Pezizomycotina</taxon>
        <taxon>Eurotiomycetes</taxon>
        <taxon>Eurotiomycetidae</taxon>
        <taxon>Eurotiales</taxon>
        <taxon>Aspergillaceae</taxon>
        <taxon>Penicillium</taxon>
    </lineage>
</organism>
<evidence type="ECO:0000313" key="2">
    <source>
        <dbReference type="EMBL" id="KAJ5383127.1"/>
    </source>
</evidence>
<keyword evidence="3" id="KW-1185">Reference proteome</keyword>
<sequence length="347" mass="39359">MAYRPSKLRLPSQQQPAAPGSDKRKRDDDDDSASPPPSTRRCLTSSSPESGESDESMLFILSSRPPDSPGSPTSPTPYPVPDDTSSLSSGKAPGTPASTVTDDREALTDEQVCEFHRKGTEYQEWIADPTLGGCRCGLSRRSLSDLFNNNNKREKFLCPENHFDNPPASIRDDLDELGFSTNTYRFRYTRLAVHGFDENGYKMESQYRQSFAKGVIISECIFRYTGPHWSSIAIAQYKFDHPIDTLKYLYFTNVQNNETLPYVQEILYPRHDVDWPKFSEIAKQVWEYGTDEYKEILGTKLGRAAARLVIGAWDRGTHRIARVFTLGREHNIHLRFDIEPIPTSETS</sequence>
<dbReference type="AlphaFoldDB" id="A0A9W9VIG5"/>
<dbReference type="GeneID" id="81457951"/>
<dbReference type="OrthoDB" id="4327467at2759"/>
<gene>
    <name evidence="2" type="ORF">N7517_001038</name>
</gene>
<feature type="region of interest" description="Disordered" evidence="1">
    <location>
        <begin position="1"/>
        <end position="104"/>
    </location>
</feature>
<evidence type="ECO:0000313" key="3">
    <source>
        <dbReference type="Proteomes" id="UP001147752"/>
    </source>
</evidence>
<dbReference type="RefSeq" id="XP_056582903.1">
    <property type="nucleotide sequence ID" value="XM_056718768.1"/>
</dbReference>
<evidence type="ECO:0000256" key="1">
    <source>
        <dbReference type="SAM" id="MobiDB-lite"/>
    </source>
</evidence>
<dbReference type="EMBL" id="JAPZBT010000001">
    <property type="protein sequence ID" value="KAJ5383127.1"/>
    <property type="molecule type" value="Genomic_DNA"/>
</dbReference>
<proteinExistence type="predicted"/>